<dbReference type="AlphaFoldDB" id="A0AAU9TP93"/>
<dbReference type="CDD" id="cd22432">
    <property type="entry name" value="KH-I_HNRNPK_rpt1"/>
    <property type="match status" value="1"/>
</dbReference>
<dbReference type="InterPro" id="IPR004088">
    <property type="entry name" value="KH_dom_type_1"/>
</dbReference>
<sequence length="120" mass="13292">MKRDAYGDDGPMHKRQRHADDEVTFLIPSKVAGSIIGKGGSNISKLRNEYKASITVPDCPGPERVLSITASDIDTIMEIVKDILPSLADERPKTDCARRVMTVTSLRRLCDGRDAGYRPY</sequence>
<proteinExistence type="predicted"/>
<protein>
    <recommendedName>
        <fullName evidence="4">K Homology domain-containing protein</fullName>
    </recommendedName>
</protein>
<evidence type="ECO:0000256" key="3">
    <source>
        <dbReference type="SAM" id="MobiDB-lite"/>
    </source>
</evidence>
<name>A0AAU9TP93_EUPED</name>
<comment type="caution">
    <text evidence="5">The sequence shown here is derived from an EMBL/GenBank/DDBJ whole genome shotgun (WGS) entry which is preliminary data.</text>
</comment>
<evidence type="ECO:0000313" key="6">
    <source>
        <dbReference type="Proteomes" id="UP001153954"/>
    </source>
</evidence>
<dbReference type="GO" id="GO:0003723">
    <property type="term" value="F:RNA binding"/>
    <property type="evidence" value="ECO:0007669"/>
    <property type="project" value="UniProtKB-UniRule"/>
</dbReference>
<feature type="compositionally biased region" description="Basic and acidic residues" evidence="3">
    <location>
        <begin position="1"/>
        <end position="12"/>
    </location>
</feature>
<dbReference type="InterPro" id="IPR036612">
    <property type="entry name" value="KH_dom_type_1_sf"/>
</dbReference>
<keyword evidence="6" id="KW-1185">Reference proteome</keyword>
<evidence type="ECO:0000256" key="2">
    <source>
        <dbReference type="PROSITE-ProRule" id="PRU00117"/>
    </source>
</evidence>
<organism evidence="5 6">
    <name type="scientific">Euphydryas editha</name>
    <name type="common">Edith's checkerspot</name>
    <dbReference type="NCBI Taxonomy" id="104508"/>
    <lineage>
        <taxon>Eukaryota</taxon>
        <taxon>Metazoa</taxon>
        <taxon>Ecdysozoa</taxon>
        <taxon>Arthropoda</taxon>
        <taxon>Hexapoda</taxon>
        <taxon>Insecta</taxon>
        <taxon>Pterygota</taxon>
        <taxon>Neoptera</taxon>
        <taxon>Endopterygota</taxon>
        <taxon>Lepidoptera</taxon>
        <taxon>Glossata</taxon>
        <taxon>Ditrysia</taxon>
        <taxon>Papilionoidea</taxon>
        <taxon>Nymphalidae</taxon>
        <taxon>Nymphalinae</taxon>
        <taxon>Euphydryas</taxon>
    </lineage>
</organism>
<evidence type="ECO:0000259" key="4">
    <source>
        <dbReference type="SMART" id="SM00322"/>
    </source>
</evidence>
<dbReference type="InterPro" id="IPR004087">
    <property type="entry name" value="KH_dom"/>
</dbReference>
<reference evidence="5" key="1">
    <citation type="submission" date="2022-03" db="EMBL/GenBank/DDBJ databases">
        <authorList>
            <person name="Tunstrom K."/>
        </authorList>
    </citation>
    <scope>NUCLEOTIDE SEQUENCE</scope>
</reference>
<dbReference type="Gene3D" id="3.30.1370.10">
    <property type="entry name" value="K Homology domain, type 1"/>
    <property type="match status" value="1"/>
</dbReference>
<dbReference type="PROSITE" id="PS50084">
    <property type="entry name" value="KH_TYPE_1"/>
    <property type="match status" value="1"/>
</dbReference>
<dbReference type="Proteomes" id="UP001153954">
    <property type="component" value="Unassembled WGS sequence"/>
</dbReference>
<dbReference type="SUPFAM" id="SSF54791">
    <property type="entry name" value="Eukaryotic type KH-domain (KH-domain type I)"/>
    <property type="match status" value="1"/>
</dbReference>
<accession>A0AAU9TP93</accession>
<evidence type="ECO:0000256" key="1">
    <source>
        <dbReference type="ARBA" id="ARBA00022737"/>
    </source>
</evidence>
<gene>
    <name evidence="5" type="ORF">EEDITHA_LOCUS5459</name>
</gene>
<keyword evidence="2" id="KW-0694">RNA-binding</keyword>
<keyword evidence="1" id="KW-0677">Repeat</keyword>
<feature type="domain" description="K Homology" evidence="4">
    <location>
        <begin position="19"/>
        <end position="88"/>
    </location>
</feature>
<feature type="region of interest" description="Disordered" evidence="3">
    <location>
        <begin position="1"/>
        <end position="20"/>
    </location>
</feature>
<dbReference type="SMART" id="SM00322">
    <property type="entry name" value="KH"/>
    <property type="match status" value="1"/>
</dbReference>
<dbReference type="Pfam" id="PF00013">
    <property type="entry name" value="KH_1"/>
    <property type="match status" value="1"/>
</dbReference>
<dbReference type="PANTHER" id="PTHR10288">
    <property type="entry name" value="KH DOMAIN CONTAINING RNA BINDING PROTEIN"/>
    <property type="match status" value="1"/>
</dbReference>
<dbReference type="GO" id="GO:0010468">
    <property type="term" value="P:regulation of gene expression"/>
    <property type="evidence" value="ECO:0007669"/>
    <property type="project" value="UniProtKB-ARBA"/>
</dbReference>
<evidence type="ECO:0000313" key="5">
    <source>
        <dbReference type="EMBL" id="CAH2089404.1"/>
    </source>
</evidence>
<dbReference type="EMBL" id="CAKOGL010000008">
    <property type="protein sequence ID" value="CAH2089404.1"/>
    <property type="molecule type" value="Genomic_DNA"/>
</dbReference>